<dbReference type="KEGG" id="mmw:Mmwyl1_3198"/>
<sequence>MIGSNCICSRLDITLKSWQSNQKETTYLSVFQPVAAASHILGCFLVSQGYTNIRYVAGERTVSNQYQTHAWLEWDGWIIDITADQFSDGLSAVFLERDSDFHRSFVRDYECEPVISSCIAAQNQKFLSNIKPAID</sequence>
<proteinExistence type="predicted"/>
<dbReference type="EMBL" id="CP000749">
    <property type="protein sequence ID" value="ABR72106.1"/>
    <property type="molecule type" value="Genomic_DNA"/>
</dbReference>
<evidence type="ECO:0000313" key="1">
    <source>
        <dbReference type="EMBL" id="ABR72106.1"/>
    </source>
</evidence>
<reference evidence="1" key="1">
    <citation type="submission" date="2007-06" db="EMBL/GenBank/DDBJ databases">
        <title>Complete sequence of Marinomonas sp. MWYL1.</title>
        <authorList>
            <consortium name="US DOE Joint Genome Institute"/>
            <person name="Copeland A."/>
            <person name="Lucas S."/>
            <person name="Lapidus A."/>
            <person name="Barry K."/>
            <person name="Glavina del Rio T."/>
            <person name="Dalin E."/>
            <person name="Tice H."/>
            <person name="Pitluck S."/>
            <person name="Kiss H."/>
            <person name="Brettin T."/>
            <person name="Bruce D."/>
            <person name="Detter J.C."/>
            <person name="Han C."/>
            <person name="Schmutz J."/>
            <person name="Larimer F."/>
            <person name="Land M."/>
            <person name="Hauser L."/>
            <person name="Kyrpides N."/>
            <person name="Kim E."/>
            <person name="Johnston A.W.B."/>
            <person name="Todd J.D."/>
            <person name="Rogers R."/>
            <person name="Wexler M."/>
            <person name="Bond P.L."/>
            <person name="Li Y."/>
            <person name="Richardson P."/>
        </authorList>
    </citation>
    <scope>NUCLEOTIDE SEQUENCE [LARGE SCALE GENOMIC DNA]</scope>
    <source>
        <strain evidence="1">MWYL1</strain>
    </source>
</reference>
<dbReference type="STRING" id="400668.Mmwyl1_3198"/>
<dbReference type="AlphaFoldDB" id="A6W077"/>
<name>A6W077_MARMS</name>
<organism evidence="1">
    <name type="scientific">Marinomonas sp. (strain MWYL1)</name>
    <dbReference type="NCBI Taxonomy" id="400668"/>
    <lineage>
        <taxon>Bacteria</taxon>
        <taxon>Pseudomonadati</taxon>
        <taxon>Pseudomonadota</taxon>
        <taxon>Gammaproteobacteria</taxon>
        <taxon>Oceanospirillales</taxon>
        <taxon>Oceanospirillaceae</taxon>
        <taxon>Marinomonas</taxon>
    </lineage>
</organism>
<dbReference type="eggNOG" id="ENOG50335RW">
    <property type="taxonomic scope" value="Bacteria"/>
</dbReference>
<accession>A6W077</accession>
<gene>
    <name evidence="1" type="ordered locus">Mmwyl1_3198</name>
</gene>
<protein>
    <submittedName>
        <fullName evidence="1">Uncharacterized protein</fullName>
    </submittedName>
</protein>
<dbReference type="HOGENOM" id="CLU_1883262_0_0_6"/>